<dbReference type="InterPro" id="IPR047216">
    <property type="entry name" value="Endonuclease_DUF559_bact"/>
</dbReference>
<sequence length="118" mass="13526">MPRLNNLPHKKEARQTLRNNLTSAEAKLWSVLKSAQLQSRKFRRQHSVGEFILDFYCPQEKLAIELDGASHFTVAGNLNDAVRTDFLNSVGIRVLRFENKLIWSDLDSVLHTIASCFK</sequence>
<keyword evidence="2" id="KW-0540">Nuclease</keyword>
<dbReference type="GO" id="GO:0004519">
    <property type="term" value="F:endonuclease activity"/>
    <property type="evidence" value="ECO:0007669"/>
    <property type="project" value="UniProtKB-KW"/>
</dbReference>
<dbReference type="Proteomes" id="UP000612233">
    <property type="component" value="Unassembled WGS sequence"/>
</dbReference>
<dbReference type="RefSeq" id="WP_191007288.1">
    <property type="nucleotide sequence ID" value="NZ_JACXAD010000041.1"/>
</dbReference>
<dbReference type="Gene3D" id="3.40.960.10">
    <property type="entry name" value="VSR Endonuclease"/>
    <property type="match status" value="1"/>
</dbReference>
<dbReference type="SUPFAM" id="SSF52980">
    <property type="entry name" value="Restriction endonuclease-like"/>
    <property type="match status" value="1"/>
</dbReference>
<dbReference type="Pfam" id="PF04480">
    <property type="entry name" value="DUF559"/>
    <property type="match status" value="1"/>
</dbReference>
<dbReference type="PANTHER" id="PTHR38590:SF1">
    <property type="entry name" value="BLL0828 PROTEIN"/>
    <property type="match status" value="1"/>
</dbReference>
<dbReference type="InterPro" id="IPR007569">
    <property type="entry name" value="DUF559"/>
</dbReference>
<evidence type="ECO:0000259" key="1">
    <source>
        <dbReference type="Pfam" id="PF04480"/>
    </source>
</evidence>
<dbReference type="CDD" id="cd01038">
    <property type="entry name" value="Endonuclease_DUF559"/>
    <property type="match status" value="1"/>
</dbReference>
<gene>
    <name evidence="2" type="ORF">IC235_21550</name>
</gene>
<reference evidence="2" key="1">
    <citation type="submission" date="2020-09" db="EMBL/GenBank/DDBJ databases">
        <authorList>
            <person name="Kim M.K."/>
        </authorList>
    </citation>
    <scope>NUCLEOTIDE SEQUENCE</scope>
    <source>
        <strain evidence="2">BT664</strain>
    </source>
</reference>
<protein>
    <submittedName>
        <fullName evidence="2">Endonuclease domain-containing protein</fullName>
    </submittedName>
</protein>
<evidence type="ECO:0000313" key="2">
    <source>
        <dbReference type="EMBL" id="MBD2770479.1"/>
    </source>
</evidence>
<accession>A0A927BHZ7</accession>
<evidence type="ECO:0000313" key="3">
    <source>
        <dbReference type="Proteomes" id="UP000612233"/>
    </source>
</evidence>
<keyword evidence="3" id="KW-1185">Reference proteome</keyword>
<organism evidence="2 3">
    <name type="scientific">Hymenobacter montanus</name>
    <dbReference type="NCBI Taxonomy" id="2771359"/>
    <lineage>
        <taxon>Bacteria</taxon>
        <taxon>Pseudomonadati</taxon>
        <taxon>Bacteroidota</taxon>
        <taxon>Cytophagia</taxon>
        <taxon>Cytophagales</taxon>
        <taxon>Hymenobacteraceae</taxon>
        <taxon>Hymenobacter</taxon>
    </lineage>
</organism>
<dbReference type="InterPro" id="IPR011335">
    <property type="entry name" value="Restrct_endonuc-II-like"/>
</dbReference>
<dbReference type="EMBL" id="JACXAD010000041">
    <property type="protein sequence ID" value="MBD2770479.1"/>
    <property type="molecule type" value="Genomic_DNA"/>
</dbReference>
<keyword evidence="2" id="KW-0378">Hydrolase</keyword>
<feature type="domain" description="DUF559" evidence="1">
    <location>
        <begin position="11"/>
        <end position="115"/>
    </location>
</feature>
<keyword evidence="2" id="KW-0255">Endonuclease</keyword>
<dbReference type="PANTHER" id="PTHR38590">
    <property type="entry name" value="BLL0828 PROTEIN"/>
    <property type="match status" value="1"/>
</dbReference>
<name>A0A927BHZ7_9BACT</name>
<dbReference type="AlphaFoldDB" id="A0A927BHZ7"/>
<proteinExistence type="predicted"/>
<comment type="caution">
    <text evidence="2">The sequence shown here is derived from an EMBL/GenBank/DDBJ whole genome shotgun (WGS) entry which is preliminary data.</text>
</comment>